<dbReference type="AlphaFoldDB" id="A0A0R2C9L6"/>
<proteinExistence type="predicted"/>
<protein>
    <submittedName>
        <fullName evidence="1">Uncharacterized protein</fullName>
    </submittedName>
</protein>
<evidence type="ECO:0000313" key="1">
    <source>
        <dbReference type="EMBL" id="KRM88559.1"/>
    </source>
</evidence>
<dbReference type="EMBL" id="AYYX01000029">
    <property type="protein sequence ID" value="KRM88559.1"/>
    <property type="molecule type" value="Genomic_DNA"/>
</dbReference>
<comment type="caution">
    <text evidence="1">The sequence shown here is derived from an EMBL/GenBank/DDBJ whole genome shotgun (WGS) entry which is preliminary data.</text>
</comment>
<sequence length="252" mass="29196">MHIEKVSHLTLTYGISIIDFLAGIKKKPENVLSLGVVDPSQEIDIYSGFNMYIGQNQVQSFLLSQAQNDLQWIDFDHSFDLESLTPQEVAEMLYLGHAFTHLKSPFYYKLQNDFVYLTLPNGANKIYYRYLPSFYRVLSKSLTRHLTVAYREKRTFFLRKRIADFPETLVRQLLTLLIGGAVFDFGNIQIHGQELTVSLLTAPESVYQLKWHEPTMLIEKSSLVGNLKYNLTSRKWQLIVLSPEAFEDNLNF</sequence>
<gene>
    <name evidence="1" type="ORF">FD21_GL001043</name>
</gene>
<accession>A0A0R2C9L6</accession>
<name>A0A0R2C9L6_9LACO</name>
<reference evidence="1 2" key="1">
    <citation type="journal article" date="2015" name="Genome Announc.">
        <title>Expanding the biotechnology potential of lactobacilli through comparative genomics of 213 strains and associated genera.</title>
        <authorList>
            <person name="Sun Z."/>
            <person name="Harris H.M."/>
            <person name="McCann A."/>
            <person name="Guo C."/>
            <person name="Argimon S."/>
            <person name="Zhang W."/>
            <person name="Yang X."/>
            <person name="Jeffery I.B."/>
            <person name="Cooney J.C."/>
            <person name="Kagawa T.F."/>
            <person name="Liu W."/>
            <person name="Song Y."/>
            <person name="Salvetti E."/>
            <person name="Wrobel A."/>
            <person name="Rasinkangas P."/>
            <person name="Parkhill J."/>
            <person name="Rea M.C."/>
            <person name="O'Sullivan O."/>
            <person name="Ritari J."/>
            <person name="Douillard F.P."/>
            <person name="Paul Ross R."/>
            <person name="Yang R."/>
            <person name="Briner A.E."/>
            <person name="Felis G.E."/>
            <person name="de Vos W.M."/>
            <person name="Barrangou R."/>
            <person name="Klaenhammer T.R."/>
            <person name="Caufield P.W."/>
            <person name="Cui Y."/>
            <person name="Zhang H."/>
            <person name="O'Toole P.W."/>
        </authorList>
    </citation>
    <scope>NUCLEOTIDE SEQUENCE [LARGE SCALE GENOMIC DNA]</scope>
    <source>
        <strain evidence="1 2">DSM 20605</strain>
    </source>
</reference>
<dbReference type="Proteomes" id="UP000051576">
    <property type="component" value="Unassembled WGS sequence"/>
</dbReference>
<keyword evidence="2" id="KW-1185">Reference proteome</keyword>
<dbReference type="eggNOG" id="ENOG5030E1E">
    <property type="taxonomic scope" value="Bacteria"/>
</dbReference>
<organism evidence="1 2">
    <name type="scientific">Liquorilactobacillus vini DSM 20605</name>
    <dbReference type="NCBI Taxonomy" id="1133569"/>
    <lineage>
        <taxon>Bacteria</taxon>
        <taxon>Bacillati</taxon>
        <taxon>Bacillota</taxon>
        <taxon>Bacilli</taxon>
        <taxon>Lactobacillales</taxon>
        <taxon>Lactobacillaceae</taxon>
        <taxon>Liquorilactobacillus</taxon>
    </lineage>
</organism>
<evidence type="ECO:0000313" key="2">
    <source>
        <dbReference type="Proteomes" id="UP000051576"/>
    </source>
</evidence>
<dbReference type="PATRIC" id="fig|1133569.4.peg.1172"/>
<dbReference type="STRING" id="1133569.FD21_GL001043"/>